<accession>A0A0F8YM79</accession>
<feature type="transmembrane region" description="Helical" evidence="1">
    <location>
        <begin position="6"/>
        <end position="24"/>
    </location>
</feature>
<feature type="transmembrane region" description="Helical" evidence="1">
    <location>
        <begin position="62"/>
        <end position="83"/>
    </location>
</feature>
<protein>
    <submittedName>
        <fullName evidence="2">Uncharacterized protein</fullName>
    </submittedName>
</protein>
<evidence type="ECO:0000256" key="1">
    <source>
        <dbReference type="SAM" id="Phobius"/>
    </source>
</evidence>
<organism evidence="2">
    <name type="scientific">marine sediment metagenome</name>
    <dbReference type="NCBI Taxonomy" id="412755"/>
    <lineage>
        <taxon>unclassified sequences</taxon>
        <taxon>metagenomes</taxon>
        <taxon>ecological metagenomes</taxon>
    </lineage>
</organism>
<proteinExistence type="predicted"/>
<name>A0A0F8YM79_9ZZZZ</name>
<dbReference type="AlphaFoldDB" id="A0A0F8YM79"/>
<comment type="caution">
    <text evidence="2">The sequence shown here is derived from an EMBL/GenBank/DDBJ whole genome shotgun (WGS) entry which is preliminary data.</text>
</comment>
<keyword evidence="1" id="KW-1133">Transmembrane helix</keyword>
<feature type="transmembrane region" description="Helical" evidence="1">
    <location>
        <begin position="31"/>
        <end position="50"/>
    </location>
</feature>
<sequence>HMRVAYGLSCFLMVAMGAALGLMFKGGQVIVAFALSSVPASLMIIMMLMGKQMVRNRDVPTHLGLIAIWGGVAILLAADTVIYHRLARK</sequence>
<keyword evidence="1" id="KW-0812">Transmembrane</keyword>
<evidence type="ECO:0000313" key="2">
    <source>
        <dbReference type="EMBL" id="KKK82467.1"/>
    </source>
</evidence>
<keyword evidence="1" id="KW-0472">Membrane</keyword>
<reference evidence="2" key="1">
    <citation type="journal article" date="2015" name="Nature">
        <title>Complex archaea that bridge the gap between prokaryotes and eukaryotes.</title>
        <authorList>
            <person name="Spang A."/>
            <person name="Saw J.H."/>
            <person name="Jorgensen S.L."/>
            <person name="Zaremba-Niedzwiedzka K."/>
            <person name="Martijn J."/>
            <person name="Lind A.E."/>
            <person name="van Eijk R."/>
            <person name="Schleper C."/>
            <person name="Guy L."/>
            <person name="Ettema T.J."/>
        </authorList>
    </citation>
    <scope>NUCLEOTIDE SEQUENCE</scope>
</reference>
<gene>
    <name evidence="2" type="ORF">LCGC14_2803090</name>
</gene>
<feature type="non-terminal residue" evidence="2">
    <location>
        <position position="1"/>
    </location>
</feature>
<dbReference type="EMBL" id="LAZR01052660">
    <property type="protein sequence ID" value="KKK82467.1"/>
    <property type="molecule type" value="Genomic_DNA"/>
</dbReference>